<dbReference type="GO" id="GO:0005829">
    <property type="term" value="C:cytosol"/>
    <property type="evidence" value="ECO:0007669"/>
    <property type="project" value="TreeGrafter"/>
</dbReference>
<dbReference type="GO" id="GO:0022407">
    <property type="term" value="P:regulation of cell-cell adhesion"/>
    <property type="evidence" value="ECO:0007669"/>
    <property type="project" value="UniProtKB-ARBA"/>
</dbReference>
<dbReference type="Pfam" id="PF21990">
    <property type="entry name" value="SH2_1"/>
    <property type="match status" value="1"/>
</dbReference>
<feature type="non-terminal residue" evidence="16">
    <location>
        <position position="1"/>
    </location>
</feature>
<keyword evidence="3" id="KW-0808">Transferase</keyword>
<dbReference type="EC" id="2.7.10.2" evidence="1"/>
<dbReference type="InterPro" id="IPR012677">
    <property type="entry name" value="Nucleotide-bd_a/b_plait_sf"/>
</dbReference>
<dbReference type="EMBL" id="JP020522">
    <property type="protein sequence ID" value="AES09120.1"/>
    <property type="molecule type" value="mRNA"/>
</dbReference>
<evidence type="ECO:0000256" key="4">
    <source>
        <dbReference type="ARBA" id="ARBA00022737"/>
    </source>
</evidence>
<dbReference type="GO" id="GO:0005524">
    <property type="term" value="F:ATP binding"/>
    <property type="evidence" value="ECO:0007669"/>
    <property type="project" value="UniProtKB-UniRule"/>
</dbReference>
<dbReference type="GO" id="GO:0019221">
    <property type="term" value="P:cytokine-mediated signaling pathway"/>
    <property type="evidence" value="ECO:0007669"/>
    <property type="project" value="UniProtKB-ARBA"/>
</dbReference>
<evidence type="ECO:0000256" key="10">
    <source>
        <dbReference type="ARBA" id="ARBA00051245"/>
    </source>
</evidence>
<evidence type="ECO:0000256" key="12">
    <source>
        <dbReference type="PROSITE-ProRule" id="PRU10141"/>
    </source>
</evidence>
<feature type="region of interest" description="Disordered" evidence="13">
    <location>
        <begin position="136"/>
        <end position="162"/>
    </location>
</feature>
<dbReference type="InterPro" id="IPR034635">
    <property type="entry name" value="RAVER1_RRM3"/>
</dbReference>
<dbReference type="PROSITE" id="PS50011">
    <property type="entry name" value="PROTEIN_KINASE_DOM"/>
    <property type="match status" value="2"/>
</dbReference>
<dbReference type="FunFam" id="1.10.510.10:FF:000114">
    <property type="entry name" value="Tyrosine-protein kinase JAK2"/>
    <property type="match status" value="1"/>
</dbReference>
<evidence type="ECO:0000313" key="16">
    <source>
        <dbReference type="EMBL" id="AES09120.1"/>
    </source>
</evidence>
<dbReference type="InterPro" id="IPR000980">
    <property type="entry name" value="SH2"/>
</dbReference>
<dbReference type="GO" id="GO:0050865">
    <property type="term" value="P:regulation of cell activation"/>
    <property type="evidence" value="ECO:0007669"/>
    <property type="project" value="UniProtKB-ARBA"/>
</dbReference>
<evidence type="ECO:0000256" key="3">
    <source>
        <dbReference type="ARBA" id="ARBA00022679"/>
    </source>
</evidence>
<keyword evidence="6 16" id="KW-0418">Kinase</keyword>
<keyword evidence="2" id="KW-0597">Phosphoprotein</keyword>
<feature type="compositionally biased region" description="Low complexity" evidence="13">
    <location>
        <begin position="1026"/>
        <end position="1048"/>
    </location>
</feature>
<sequence>HGTTSHLNRLILTVAQREQAPGTQHVHLRKFPIELQAGVFTLEGWDRSFPSVRELRAALQGCCLRAGNDCFALRRCCLPRPGEISNLIIMRGSRASAAPPNLSQLSFHRISQDDITQLSHLGQGTRTNVYEGILRVGGRDPKEGTADRADSEDPPTPSGDCGQELRVVLKVLDPSHHDIALAFYETASLMSQVSHVHLAFVHGICVHGSENIMVAEYVEHGPLDVWLRREKGHVPVAWKVVVAQQLASALSYLEDKSLVHGNVCGRNILLARLGLTEGTSPFIKLSDPGVGLGALSREERVERIPWTAPECLSGGANSLTTAADKWGFGATLLEICFDGEAPLQGRGPSEKECFYQKQHQLPQPSCPELATLTSQCLTYEPTQRPSFRTILRDLTQLQPQNLADVLAVNPDSPASDPTVFHKRYLKKIRDLGEGHFGKVSLYCYDPTNDGTGEMVAVKTLKADCGPQLRTSWRREIDILRTLYHKHIVKYKGCCEDAGEKSVPLVMEYVPLGSLRDYLPRHSVGLAQLLLFAQQICEGMAYLHAQHYVHRDLAARNVLLDNDRLVKIGDFGLAKAVPEGHEYYRVREDGDSPVFWYAPECLKECKFYYASDVWSFGVTMYELLTYCDSSQSPPSKFMELIGLTHGQMTVLRLTELLERGERLPRPERCPCEEVHDLLSDYELKYCFVDKYKGTAFVTLLNGEQAEAAISAFHQSRLRERELSVQLQPTDALLCVANLPPSFTQQQFEELVRPFGSLERCFLVYSERTGHSKGYGFAEYMKKDSAARAKSDLLGKPLGPRTLYVHWTDAGQLTPVLLHSRCLCVDRLPPGFSDVDTLRRALSAVHTPTFCQLAYGQDGQLKGFAVLEYETAEMAEEAQQRADGLALGGSHLRVSFCAPGPPGRSMLAALIAAQATALNRGKGLLPEPNLLQLLNNLGPSASLQLLLNPLLHGSAGGKQGLLGAPPAMPLLNGPALSTALLQLALQTQSQMSPEAWDPGRLSPGRPSAWGPAGQPPPRGTACRGGHAPGAAAPAREATTSAATTPWSLCR</sequence>
<evidence type="ECO:0000256" key="13">
    <source>
        <dbReference type="SAM" id="MobiDB-lite"/>
    </source>
</evidence>
<feature type="domain" description="Protein kinase" evidence="14">
    <location>
        <begin position="115"/>
        <end position="397"/>
    </location>
</feature>
<evidence type="ECO:0000259" key="14">
    <source>
        <dbReference type="PROSITE" id="PS50011"/>
    </source>
</evidence>
<evidence type="ECO:0000256" key="11">
    <source>
        <dbReference type="PROSITE-ProRule" id="PRU00176"/>
    </source>
</evidence>
<dbReference type="SUPFAM" id="SSF56112">
    <property type="entry name" value="Protein kinase-like (PK-like)"/>
    <property type="match status" value="2"/>
</dbReference>
<proteinExistence type="evidence at transcript level"/>
<dbReference type="InterPro" id="IPR011009">
    <property type="entry name" value="Kinase-like_dom_sf"/>
</dbReference>
<feature type="domain" description="RRM" evidence="15">
    <location>
        <begin position="819"/>
        <end position="897"/>
    </location>
</feature>
<dbReference type="InterPro" id="IPR017441">
    <property type="entry name" value="Protein_kinase_ATP_BS"/>
</dbReference>
<accession>G9KW41</accession>
<evidence type="ECO:0000256" key="8">
    <source>
        <dbReference type="ARBA" id="ARBA00022999"/>
    </source>
</evidence>
<dbReference type="SMART" id="SM00360">
    <property type="entry name" value="RRM"/>
    <property type="match status" value="3"/>
</dbReference>
<comment type="catalytic activity">
    <reaction evidence="10">
        <text>L-tyrosyl-[protein] + ATP = O-phospho-L-tyrosyl-[protein] + ADP + H(+)</text>
        <dbReference type="Rhea" id="RHEA:10596"/>
        <dbReference type="Rhea" id="RHEA-COMP:10136"/>
        <dbReference type="Rhea" id="RHEA-COMP:20101"/>
        <dbReference type="ChEBI" id="CHEBI:15378"/>
        <dbReference type="ChEBI" id="CHEBI:30616"/>
        <dbReference type="ChEBI" id="CHEBI:46858"/>
        <dbReference type="ChEBI" id="CHEBI:61978"/>
        <dbReference type="ChEBI" id="CHEBI:456216"/>
        <dbReference type="EC" id="2.7.10.2"/>
    </reaction>
</comment>
<dbReference type="FunFam" id="3.30.200.20:FF:000084">
    <property type="entry name" value="Tyrosine-protein kinase"/>
    <property type="match status" value="1"/>
</dbReference>
<dbReference type="AlphaFoldDB" id="G9KW41"/>
<dbReference type="Pfam" id="PF00076">
    <property type="entry name" value="RRM_1"/>
    <property type="match status" value="2"/>
</dbReference>
<feature type="domain" description="RRM" evidence="15">
    <location>
        <begin position="730"/>
        <end position="808"/>
    </location>
</feature>
<dbReference type="PRINTS" id="PR01823">
    <property type="entry name" value="JANUSKINASE"/>
</dbReference>
<dbReference type="PROSITE" id="PS00107">
    <property type="entry name" value="PROTEIN_KINASE_ATP"/>
    <property type="match status" value="1"/>
</dbReference>
<dbReference type="PRINTS" id="PR00109">
    <property type="entry name" value="TYRKINASE"/>
</dbReference>
<keyword evidence="4" id="KW-0677">Repeat</keyword>
<dbReference type="SMART" id="SM00219">
    <property type="entry name" value="TyrKc"/>
    <property type="match status" value="2"/>
</dbReference>
<dbReference type="InterPro" id="IPR035979">
    <property type="entry name" value="RBD_domain_sf"/>
</dbReference>
<evidence type="ECO:0000256" key="5">
    <source>
        <dbReference type="ARBA" id="ARBA00022741"/>
    </source>
</evidence>
<dbReference type="CDD" id="cd12667">
    <property type="entry name" value="RRM3_RAVER1"/>
    <property type="match status" value="1"/>
</dbReference>
<reference evidence="16" key="1">
    <citation type="journal article" date="2013" name="J. Virol.">
        <title>Sequencing, annotation, and characterization of the influenza ferret infectome.</title>
        <authorList>
            <person name="Leon A.J."/>
            <person name="Banner D."/>
            <person name="Xu L."/>
            <person name="Ran L."/>
            <person name="Peng Z."/>
            <person name="Yi K."/>
            <person name="Chen C."/>
            <person name="Xu F."/>
            <person name="Huang J."/>
            <person name="Zhao Z."/>
            <person name="Lin Z."/>
            <person name="Huang S.H."/>
            <person name="Fang Y."/>
            <person name="Kelvin A.A."/>
            <person name="Ross T.M."/>
            <person name="Farooqui A."/>
            <person name="Kelvin D.J."/>
        </authorList>
    </citation>
    <scope>NUCLEOTIDE SEQUENCE</scope>
    <source>
        <tissue evidence="16">Lungs</tissue>
    </source>
</reference>
<dbReference type="InterPro" id="IPR000504">
    <property type="entry name" value="RRM_dom"/>
</dbReference>
<dbReference type="GO" id="GO:0004715">
    <property type="term" value="F:non-membrane spanning protein tyrosine kinase activity"/>
    <property type="evidence" value="ECO:0007669"/>
    <property type="project" value="UniProtKB-EC"/>
</dbReference>
<dbReference type="GO" id="GO:0016020">
    <property type="term" value="C:membrane"/>
    <property type="evidence" value="ECO:0007669"/>
    <property type="project" value="InterPro"/>
</dbReference>
<dbReference type="CDD" id="cd12665">
    <property type="entry name" value="RRM2_RAVER1"/>
    <property type="match status" value="1"/>
</dbReference>
<dbReference type="InterPro" id="IPR001245">
    <property type="entry name" value="Ser-Thr/Tyr_kinase_cat_dom"/>
</dbReference>
<keyword evidence="7 12" id="KW-0067">ATP-binding</keyword>
<dbReference type="PROSITE" id="PS00109">
    <property type="entry name" value="PROTEIN_KINASE_TYR"/>
    <property type="match status" value="1"/>
</dbReference>
<evidence type="ECO:0000256" key="7">
    <source>
        <dbReference type="ARBA" id="ARBA00022840"/>
    </source>
</evidence>
<feature type="region of interest" description="Disordered" evidence="13">
    <location>
        <begin position="988"/>
        <end position="1048"/>
    </location>
</feature>
<organism evidence="16">
    <name type="scientific">Mustela putorius furo</name>
    <name type="common">European domestic ferret</name>
    <name type="synonym">Mustela furo</name>
    <dbReference type="NCBI Taxonomy" id="9669"/>
    <lineage>
        <taxon>Eukaryota</taxon>
        <taxon>Metazoa</taxon>
        <taxon>Chordata</taxon>
        <taxon>Craniata</taxon>
        <taxon>Vertebrata</taxon>
        <taxon>Euteleostomi</taxon>
        <taxon>Mammalia</taxon>
        <taxon>Eutheria</taxon>
        <taxon>Laurasiatheria</taxon>
        <taxon>Carnivora</taxon>
        <taxon>Caniformia</taxon>
        <taxon>Musteloidea</taxon>
        <taxon>Mustelidae</taxon>
        <taxon>Mustelinae</taxon>
        <taxon>Mustela</taxon>
    </lineage>
</organism>
<dbReference type="FunFam" id="1.10.510.10:FF:000110">
    <property type="entry name" value="Tyrosine-protein kinase"/>
    <property type="match status" value="1"/>
</dbReference>
<dbReference type="PANTHER" id="PTHR45807:SF6">
    <property type="entry name" value="NON-RECEPTOR TYROSINE-PROTEIN KINASE TYK2"/>
    <property type="match status" value="1"/>
</dbReference>
<feature type="non-terminal residue" evidence="16">
    <location>
        <position position="1048"/>
    </location>
</feature>
<protein>
    <recommendedName>
        <fullName evidence="1">non-specific protein-tyrosine kinase</fullName>
        <ecNumber evidence="1">2.7.10.2</ecNumber>
    </recommendedName>
</protein>
<keyword evidence="5 12" id="KW-0547">Nucleotide-binding</keyword>
<dbReference type="InterPro" id="IPR016251">
    <property type="entry name" value="Tyr_kinase_non-rcpt_Jak/Tyk2"/>
</dbReference>
<dbReference type="FunFam" id="3.30.70.330:FF:000116">
    <property type="entry name" value="Putative ribonucleoprotein PTB-binding 1"/>
    <property type="match status" value="1"/>
</dbReference>
<dbReference type="Gene3D" id="3.30.70.330">
    <property type="match status" value="3"/>
</dbReference>
<dbReference type="Pfam" id="PF07714">
    <property type="entry name" value="PK_Tyr_Ser-Thr"/>
    <property type="match status" value="2"/>
</dbReference>
<evidence type="ECO:0000256" key="9">
    <source>
        <dbReference type="ARBA" id="ARBA00023137"/>
    </source>
</evidence>
<dbReference type="PROSITE" id="PS50102">
    <property type="entry name" value="RRM"/>
    <property type="match status" value="2"/>
</dbReference>
<keyword evidence="9" id="KW-0829">Tyrosine-protein kinase</keyword>
<dbReference type="InterPro" id="IPR051286">
    <property type="entry name" value="JAK"/>
</dbReference>
<evidence type="ECO:0000256" key="6">
    <source>
        <dbReference type="ARBA" id="ARBA00022777"/>
    </source>
</evidence>
<dbReference type="GO" id="GO:0060397">
    <property type="term" value="P:growth hormone receptor signaling pathway via JAK-STAT"/>
    <property type="evidence" value="ECO:0007669"/>
    <property type="project" value="TreeGrafter"/>
</dbReference>
<dbReference type="PANTHER" id="PTHR45807">
    <property type="entry name" value="TYROSINE-PROTEIN KINASE HOPSCOTCH"/>
    <property type="match status" value="1"/>
</dbReference>
<feature type="compositionally biased region" description="Basic and acidic residues" evidence="13">
    <location>
        <begin position="137"/>
        <end position="151"/>
    </location>
</feature>
<dbReference type="InterPro" id="IPR008266">
    <property type="entry name" value="Tyr_kinase_AS"/>
</dbReference>
<evidence type="ECO:0000259" key="15">
    <source>
        <dbReference type="PROSITE" id="PS50102"/>
    </source>
</evidence>
<feature type="binding site" evidence="12">
    <location>
        <position position="458"/>
    </location>
    <ligand>
        <name>ATP</name>
        <dbReference type="ChEBI" id="CHEBI:30616"/>
    </ligand>
</feature>
<name>G9KW41_MUSPF</name>
<evidence type="ECO:0000256" key="1">
    <source>
        <dbReference type="ARBA" id="ARBA00011903"/>
    </source>
</evidence>
<dbReference type="GO" id="GO:0005131">
    <property type="term" value="F:growth hormone receptor binding"/>
    <property type="evidence" value="ECO:0007669"/>
    <property type="project" value="TreeGrafter"/>
</dbReference>
<evidence type="ECO:0000256" key="2">
    <source>
        <dbReference type="ARBA" id="ARBA00022553"/>
    </source>
</evidence>
<dbReference type="Gene3D" id="3.30.200.20">
    <property type="entry name" value="Phosphorylase Kinase, domain 1"/>
    <property type="match status" value="2"/>
</dbReference>
<dbReference type="Gene3D" id="1.10.510.10">
    <property type="entry name" value="Transferase(Phosphotransferase) domain 1"/>
    <property type="match status" value="2"/>
</dbReference>
<dbReference type="InterPro" id="IPR000719">
    <property type="entry name" value="Prot_kinase_dom"/>
</dbReference>
<dbReference type="InterPro" id="IPR020635">
    <property type="entry name" value="Tyr_kinase_cat_dom"/>
</dbReference>
<dbReference type="GO" id="GO:0030154">
    <property type="term" value="P:cell differentiation"/>
    <property type="evidence" value="ECO:0007669"/>
    <property type="project" value="TreeGrafter"/>
</dbReference>
<dbReference type="SUPFAM" id="SSF54928">
    <property type="entry name" value="RNA-binding domain, RBD"/>
    <property type="match status" value="2"/>
</dbReference>
<keyword evidence="11" id="KW-0694">RNA-binding</keyword>
<keyword evidence="8" id="KW-0727">SH2 domain</keyword>
<dbReference type="FunFam" id="3.30.70.330:FF:000100">
    <property type="entry name" value="Putative ribonucleoprotein PTB-binding 1"/>
    <property type="match status" value="1"/>
</dbReference>
<dbReference type="GO" id="GO:0003723">
    <property type="term" value="F:RNA binding"/>
    <property type="evidence" value="ECO:0007669"/>
    <property type="project" value="UniProtKB-UniRule"/>
</dbReference>
<feature type="domain" description="Protein kinase" evidence="14">
    <location>
        <begin position="425"/>
        <end position="677"/>
    </location>
</feature>
<dbReference type="GO" id="GO:0035556">
    <property type="term" value="P:intracellular signal transduction"/>
    <property type="evidence" value="ECO:0007669"/>
    <property type="project" value="InterPro"/>
</dbReference>